<sequence>MFVNQYLVVKYLGRGACGKVFLCLNTNDLRLYAMKLGHLVRCWMQAVRKVDLEASQQQQGPPAPGAKPRRNPMDDLRREIQIMRQMKHNNIVMLSEVIDDPAGSKLLLVME</sequence>
<dbReference type="AlphaFoldDB" id="A0A6A0AFN2"/>
<evidence type="ECO:0000259" key="2">
    <source>
        <dbReference type="PROSITE" id="PS50011"/>
    </source>
</evidence>
<evidence type="ECO:0000256" key="1">
    <source>
        <dbReference type="SAM" id="MobiDB-lite"/>
    </source>
</evidence>
<feature type="region of interest" description="Disordered" evidence="1">
    <location>
        <begin position="53"/>
        <end position="76"/>
    </location>
</feature>
<comment type="caution">
    <text evidence="3">The sequence shown here is derived from an EMBL/GenBank/DDBJ whole genome shotgun (WGS) entry which is preliminary data.</text>
</comment>
<organism evidence="3 4">
    <name type="scientific">Haematococcus lacustris</name>
    <name type="common">Green alga</name>
    <name type="synonym">Haematococcus pluvialis</name>
    <dbReference type="NCBI Taxonomy" id="44745"/>
    <lineage>
        <taxon>Eukaryota</taxon>
        <taxon>Viridiplantae</taxon>
        <taxon>Chlorophyta</taxon>
        <taxon>core chlorophytes</taxon>
        <taxon>Chlorophyceae</taxon>
        <taxon>CS clade</taxon>
        <taxon>Chlamydomonadales</taxon>
        <taxon>Haematococcaceae</taxon>
        <taxon>Haematococcus</taxon>
    </lineage>
</organism>
<protein>
    <recommendedName>
        <fullName evidence="2">Protein kinase domain-containing protein</fullName>
    </recommendedName>
</protein>
<evidence type="ECO:0000313" key="4">
    <source>
        <dbReference type="Proteomes" id="UP000485058"/>
    </source>
</evidence>
<gene>
    <name evidence="3" type="ORF">HaLaN_30049</name>
</gene>
<keyword evidence="4" id="KW-1185">Reference proteome</keyword>
<dbReference type="EMBL" id="BLLF01005354">
    <property type="protein sequence ID" value="GFH31081.1"/>
    <property type="molecule type" value="Genomic_DNA"/>
</dbReference>
<dbReference type="SUPFAM" id="SSF56112">
    <property type="entry name" value="Protein kinase-like (PK-like)"/>
    <property type="match status" value="1"/>
</dbReference>
<dbReference type="InterPro" id="IPR000719">
    <property type="entry name" value="Prot_kinase_dom"/>
</dbReference>
<proteinExistence type="predicted"/>
<dbReference type="GO" id="GO:0004672">
    <property type="term" value="F:protein kinase activity"/>
    <property type="evidence" value="ECO:0007669"/>
    <property type="project" value="InterPro"/>
</dbReference>
<dbReference type="InterPro" id="IPR011009">
    <property type="entry name" value="Kinase-like_dom_sf"/>
</dbReference>
<evidence type="ECO:0000313" key="3">
    <source>
        <dbReference type="EMBL" id="GFH31081.1"/>
    </source>
</evidence>
<dbReference type="PROSITE" id="PS50011">
    <property type="entry name" value="PROTEIN_KINASE_DOM"/>
    <property type="match status" value="1"/>
</dbReference>
<feature type="non-terminal residue" evidence="3">
    <location>
        <position position="111"/>
    </location>
</feature>
<dbReference type="Proteomes" id="UP000485058">
    <property type="component" value="Unassembled WGS sequence"/>
</dbReference>
<reference evidence="3 4" key="1">
    <citation type="submission" date="2020-02" db="EMBL/GenBank/DDBJ databases">
        <title>Draft genome sequence of Haematococcus lacustris strain NIES-144.</title>
        <authorList>
            <person name="Morimoto D."/>
            <person name="Nakagawa S."/>
            <person name="Yoshida T."/>
            <person name="Sawayama S."/>
        </authorList>
    </citation>
    <scope>NUCLEOTIDE SEQUENCE [LARGE SCALE GENOMIC DNA]</scope>
    <source>
        <strain evidence="3 4">NIES-144</strain>
    </source>
</reference>
<name>A0A6A0AFN2_HAELA</name>
<feature type="domain" description="Protein kinase" evidence="2">
    <location>
        <begin position="6"/>
        <end position="111"/>
    </location>
</feature>
<dbReference type="Gene3D" id="3.30.200.20">
    <property type="entry name" value="Phosphorylase Kinase, domain 1"/>
    <property type="match status" value="1"/>
</dbReference>
<accession>A0A6A0AFN2</accession>
<dbReference type="GO" id="GO:0005524">
    <property type="term" value="F:ATP binding"/>
    <property type="evidence" value="ECO:0007669"/>
    <property type="project" value="InterPro"/>
</dbReference>
<dbReference type="Pfam" id="PF00069">
    <property type="entry name" value="Pkinase"/>
    <property type="match status" value="1"/>
</dbReference>